<dbReference type="PROSITE" id="PS51257">
    <property type="entry name" value="PROKAR_LIPOPROTEIN"/>
    <property type="match status" value="1"/>
</dbReference>
<reference evidence="4 5" key="1">
    <citation type="submission" date="2020-08" db="EMBL/GenBank/DDBJ databases">
        <title>Genomic Encyclopedia of Type Strains, Phase IV (KMG-IV): sequencing the most valuable type-strain genomes for metagenomic binning, comparative biology and taxonomic classification.</title>
        <authorList>
            <person name="Goeker M."/>
        </authorList>
    </citation>
    <scope>NUCLEOTIDE SEQUENCE [LARGE SCALE GENOMIC DNA]</scope>
    <source>
        <strain evidence="4 5">DSM 45615</strain>
    </source>
</reference>
<dbReference type="RefSeq" id="WP_185056226.1">
    <property type="nucleotide sequence ID" value="NZ_BAABIX010000029.1"/>
</dbReference>
<evidence type="ECO:0000256" key="3">
    <source>
        <dbReference type="SAM" id="SignalP"/>
    </source>
</evidence>
<name>A0A840PNP9_9ACTN</name>
<dbReference type="EMBL" id="JACHGN010000029">
    <property type="protein sequence ID" value="MBB5139401.1"/>
    <property type="molecule type" value="Genomic_DNA"/>
</dbReference>
<gene>
    <name evidence="4" type="ORF">HNP84_009164</name>
</gene>
<keyword evidence="5" id="KW-1185">Reference proteome</keyword>
<keyword evidence="3" id="KW-0732">Signal</keyword>
<evidence type="ECO:0008006" key="6">
    <source>
        <dbReference type="Google" id="ProtNLM"/>
    </source>
</evidence>
<evidence type="ECO:0000313" key="5">
    <source>
        <dbReference type="Proteomes" id="UP000578449"/>
    </source>
</evidence>
<dbReference type="AlphaFoldDB" id="A0A840PNP9"/>
<dbReference type="Proteomes" id="UP000578449">
    <property type="component" value="Unassembled WGS sequence"/>
</dbReference>
<accession>A0A840PNP9</accession>
<feature type="signal peptide" evidence="3">
    <location>
        <begin position="1"/>
        <end position="25"/>
    </location>
</feature>
<feature type="region of interest" description="Disordered" evidence="1">
    <location>
        <begin position="101"/>
        <end position="123"/>
    </location>
</feature>
<feature type="chain" id="PRO_5032503095" description="Gram-positive cocci surface proteins LPxTG domain-containing protein" evidence="3">
    <location>
        <begin position="26"/>
        <end position="215"/>
    </location>
</feature>
<keyword evidence="2" id="KW-0472">Membrane</keyword>
<organism evidence="4 5">
    <name type="scientific">Thermocatellispora tengchongensis</name>
    <dbReference type="NCBI Taxonomy" id="1073253"/>
    <lineage>
        <taxon>Bacteria</taxon>
        <taxon>Bacillati</taxon>
        <taxon>Actinomycetota</taxon>
        <taxon>Actinomycetes</taxon>
        <taxon>Streptosporangiales</taxon>
        <taxon>Streptosporangiaceae</taxon>
        <taxon>Thermocatellispora</taxon>
    </lineage>
</organism>
<evidence type="ECO:0000256" key="2">
    <source>
        <dbReference type="SAM" id="Phobius"/>
    </source>
</evidence>
<sequence>MSRVRHVAALGAIVVFGVASCSAEANTTPPEATPTPTATASPGTTASVPGRQAIKVTLDPERVTAGESTSVWVLANCPVPTNGPSLSGTARSNAFTRAVTLDPLPPNVSTASPNPTGTPSPLPWVRGEATVRRTARAGTYDVNVTCEGTNDTGRARLRIVAASTVVPTRAPRAGGGGTAAGGPEEESGLPIGTTGLVLLLALGGGVALAVRRRRS</sequence>
<evidence type="ECO:0000256" key="1">
    <source>
        <dbReference type="SAM" id="MobiDB-lite"/>
    </source>
</evidence>
<keyword evidence="2" id="KW-1133">Transmembrane helix</keyword>
<evidence type="ECO:0000313" key="4">
    <source>
        <dbReference type="EMBL" id="MBB5139401.1"/>
    </source>
</evidence>
<feature type="region of interest" description="Disordered" evidence="1">
    <location>
        <begin position="24"/>
        <end position="47"/>
    </location>
</feature>
<feature type="transmembrane region" description="Helical" evidence="2">
    <location>
        <begin position="189"/>
        <end position="210"/>
    </location>
</feature>
<protein>
    <recommendedName>
        <fullName evidence="6">Gram-positive cocci surface proteins LPxTG domain-containing protein</fullName>
    </recommendedName>
</protein>
<comment type="caution">
    <text evidence="4">The sequence shown here is derived from an EMBL/GenBank/DDBJ whole genome shotgun (WGS) entry which is preliminary data.</text>
</comment>
<proteinExistence type="predicted"/>
<keyword evidence="2" id="KW-0812">Transmembrane</keyword>